<evidence type="ECO:0000256" key="1">
    <source>
        <dbReference type="SAM" id="MobiDB-lite"/>
    </source>
</evidence>
<comment type="caution">
    <text evidence="2">The sequence shown here is derived from an EMBL/GenBank/DDBJ whole genome shotgun (WGS) entry which is preliminary data.</text>
</comment>
<dbReference type="EMBL" id="PQXM01000721">
    <property type="protein sequence ID" value="TGO70463.1"/>
    <property type="molecule type" value="Genomic_DNA"/>
</dbReference>
<feature type="region of interest" description="Disordered" evidence="1">
    <location>
        <begin position="37"/>
        <end position="73"/>
    </location>
</feature>
<name>A0A4Z1JMB7_9HELO</name>
<proteinExistence type="predicted"/>
<sequence>MYVSACHVRIASFGGVYILAMGWARIRRLEVLDVSDGGGREEGEVRSAEVEGAREGEKREEREGGETRRVRPNRWEFLDQDVLSGRPSEEGGERVSGW</sequence>
<protein>
    <submittedName>
        <fullName evidence="2">Uncharacterized protein</fullName>
    </submittedName>
</protein>
<accession>A0A4Z1JMB7</accession>
<evidence type="ECO:0000313" key="3">
    <source>
        <dbReference type="Proteomes" id="UP000297229"/>
    </source>
</evidence>
<feature type="compositionally biased region" description="Basic and acidic residues" evidence="1">
    <location>
        <begin position="38"/>
        <end position="73"/>
    </location>
</feature>
<organism evidence="2 3">
    <name type="scientific">Botrytis elliptica</name>
    <dbReference type="NCBI Taxonomy" id="278938"/>
    <lineage>
        <taxon>Eukaryota</taxon>
        <taxon>Fungi</taxon>
        <taxon>Dikarya</taxon>
        <taxon>Ascomycota</taxon>
        <taxon>Pezizomycotina</taxon>
        <taxon>Leotiomycetes</taxon>
        <taxon>Helotiales</taxon>
        <taxon>Sclerotiniaceae</taxon>
        <taxon>Botrytis</taxon>
    </lineage>
</organism>
<dbReference type="AlphaFoldDB" id="A0A4Z1JMB7"/>
<keyword evidence="3" id="KW-1185">Reference proteome</keyword>
<dbReference type="Proteomes" id="UP000297229">
    <property type="component" value="Unassembled WGS sequence"/>
</dbReference>
<gene>
    <name evidence="2" type="ORF">BELL_0723g00060</name>
</gene>
<reference evidence="2 3" key="1">
    <citation type="submission" date="2017-12" db="EMBL/GenBank/DDBJ databases">
        <title>Comparative genomics of Botrytis spp.</title>
        <authorList>
            <person name="Valero-Jimenez C.A."/>
            <person name="Tapia P."/>
            <person name="Veloso J."/>
            <person name="Silva-Moreno E."/>
            <person name="Staats M."/>
            <person name="Valdes J.H."/>
            <person name="Van Kan J.A.L."/>
        </authorList>
    </citation>
    <scope>NUCLEOTIDE SEQUENCE [LARGE SCALE GENOMIC DNA]</scope>
    <source>
        <strain evidence="2 3">Be9601</strain>
    </source>
</reference>
<evidence type="ECO:0000313" key="2">
    <source>
        <dbReference type="EMBL" id="TGO70463.1"/>
    </source>
</evidence>